<organism evidence="5 6">
    <name type="scientific">Streptomyces spongiae</name>
    <dbReference type="NCBI Taxonomy" id="565072"/>
    <lineage>
        <taxon>Bacteria</taxon>
        <taxon>Bacillati</taxon>
        <taxon>Actinomycetota</taxon>
        <taxon>Actinomycetes</taxon>
        <taxon>Kitasatosporales</taxon>
        <taxon>Streptomycetaceae</taxon>
        <taxon>Streptomyces</taxon>
    </lineage>
</organism>
<proteinExistence type="predicted"/>
<comment type="caution">
    <text evidence="5">The sequence shown here is derived from an EMBL/GenBank/DDBJ whole genome shotgun (WGS) entry which is preliminary data.</text>
</comment>
<dbReference type="PANTHER" id="PTHR43584:SF8">
    <property type="entry name" value="N-ACETYLMURAMATE ALPHA-1-PHOSPHATE URIDYLYLTRANSFERASE"/>
    <property type="match status" value="1"/>
</dbReference>
<feature type="compositionally biased region" description="Basic and acidic residues" evidence="3">
    <location>
        <begin position="155"/>
        <end position="169"/>
    </location>
</feature>
<dbReference type="InterPro" id="IPR050065">
    <property type="entry name" value="GlmU-like"/>
</dbReference>
<reference evidence="5 6" key="1">
    <citation type="submission" date="2019-07" db="EMBL/GenBank/DDBJ databases">
        <title>New species of Amycolatopsis and Streptomyces.</title>
        <authorList>
            <person name="Duangmal K."/>
            <person name="Teo W.F.A."/>
            <person name="Lipun K."/>
        </authorList>
    </citation>
    <scope>NUCLEOTIDE SEQUENCE [LARGE SCALE GENOMIC DNA]</scope>
    <source>
        <strain evidence="5 6">NBRC 106415</strain>
    </source>
</reference>
<dbReference type="GO" id="GO:0016779">
    <property type="term" value="F:nucleotidyltransferase activity"/>
    <property type="evidence" value="ECO:0007669"/>
    <property type="project" value="UniProtKB-KW"/>
</dbReference>
<dbReference type="Pfam" id="PF12804">
    <property type="entry name" value="NTP_transf_3"/>
    <property type="match status" value="1"/>
</dbReference>
<sequence>MSRTPERRGAHGAGLQVAVVAGGLGTRLGRLGTRRPKILLPVAGRPFLDLLLAPLLDAGLRRFHFCLGHLASPVIDHLDRLPASVEVTSHVDTVARGTGGALRAAAPYLDDMFLLVLGDTLLDIPYAGAHRWLGPHDEAAMVLTSADTGVRPNTRVHDGRVSGYDKDAPEDPDTDGPLWTDTGVCVLRRAALRHLDPHQDPVDLGVLFRTLIRRRTLAAHRTDRPFTDIGTPERYARFLDGHEHPAP</sequence>
<dbReference type="InterPro" id="IPR025877">
    <property type="entry name" value="MobA-like_NTP_Trfase"/>
</dbReference>
<gene>
    <name evidence="5" type="ORF">FNH08_16145</name>
</gene>
<protein>
    <recommendedName>
        <fullName evidence="4">MobA-like NTP transferase domain-containing protein</fullName>
    </recommendedName>
</protein>
<evidence type="ECO:0000313" key="6">
    <source>
        <dbReference type="Proteomes" id="UP000400924"/>
    </source>
</evidence>
<dbReference type="Gene3D" id="3.90.550.10">
    <property type="entry name" value="Spore Coat Polysaccharide Biosynthesis Protein SpsA, Chain A"/>
    <property type="match status" value="1"/>
</dbReference>
<accession>A0A5N8XH40</accession>
<evidence type="ECO:0000256" key="2">
    <source>
        <dbReference type="ARBA" id="ARBA00022695"/>
    </source>
</evidence>
<evidence type="ECO:0000259" key="4">
    <source>
        <dbReference type="Pfam" id="PF12804"/>
    </source>
</evidence>
<dbReference type="EMBL" id="VJZC01000094">
    <property type="protein sequence ID" value="MPY58637.1"/>
    <property type="molecule type" value="Genomic_DNA"/>
</dbReference>
<dbReference type="OrthoDB" id="9801810at2"/>
<evidence type="ECO:0000256" key="3">
    <source>
        <dbReference type="SAM" id="MobiDB-lite"/>
    </source>
</evidence>
<evidence type="ECO:0000256" key="1">
    <source>
        <dbReference type="ARBA" id="ARBA00022679"/>
    </source>
</evidence>
<keyword evidence="6" id="KW-1185">Reference proteome</keyword>
<dbReference type="RefSeq" id="WP_152772173.1">
    <property type="nucleotide sequence ID" value="NZ_VJZC01000094.1"/>
</dbReference>
<dbReference type="AlphaFoldDB" id="A0A5N8XH40"/>
<keyword evidence="2" id="KW-0548">Nucleotidyltransferase</keyword>
<dbReference type="PANTHER" id="PTHR43584">
    <property type="entry name" value="NUCLEOTIDYL TRANSFERASE"/>
    <property type="match status" value="1"/>
</dbReference>
<feature type="domain" description="MobA-like NTP transferase" evidence="4">
    <location>
        <begin position="18"/>
        <end position="122"/>
    </location>
</feature>
<dbReference type="Proteomes" id="UP000400924">
    <property type="component" value="Unassembled WGS sequence"/>
</dbReference>
<feature type="region of interest" description="Disordered" evidence="3">
    <location>
        <begin position="152"/>
        <end position="176"/>
    </location>
</feature>
<keyword evidence="1" id="KW-0808">Transferase</keyword>
<dbReference type="InterPro" id="IPR029044">
    <property type="entry name" value="Nucleotide-diphossugar_trans"/>
</dbReference>
<evidence type="ECO:0000313" key="5">
    <source>
        <dbReference type="EMBL" id="MPY58637.1"/>
    </source>
</evidence>
<name>A0A5N8XH40_9ACTN</name>
<dbReference type="SUPFAM" id="SSF53448">
    <property type="entry name" value="Nucleotide-diphospho-sugar transferases"/>
    <property type="match status" value="1"/>
</dbReference>